<name>A0AAV5GYL4_9BASI</name>
<evidence type="ECO:0000256" key="17">
    <source>
        <dbReference type="ARBA" id="ARBA00024621"/>
    </source>
</evidence>
<evidence type="ECO:0000256" key="8">
    <source>
        <dbReference type="ARBA" id="ARBA00022692"/>
    </source>
</evidence>
<keyword evidence="14" id="KW-0968">Cytoplasmic vesicle</keyword>
<feature type="region of interest" description="Disordered" evidence="19">
    <location>
        <begin position="968"/>
        <end position="1099"/>
    </location>
</feature>
<feature type="region of interest" description="Disordered" evidence="19">
    <location>
        <begin position="21"/>
        <end position="313"/>
    </location>
</feature>
<feature type="compositionally biased region" description="Polar residues" evidence="19">
    <location>
        <begin position="130"/>
        <end position="159"/>
    </location>
</feature>
<keyword evidence="7" id="KW-0813">Transport</keyword>
<accession>A0AAV5GYL4</accession>
<dbReference type="InterPro" id="IPR007241">
    <property type="entry name" value="Autophagy-rel_prot_9"/>
</dbReference>
<evidence type="ECO:0000256" key="19">
    <source>
        <dbReference type="SAM" id="MobiDB-lite"/>
    </source>
</evidence>
<comment type="subcellular location">
    <subcellularLocation>
        <location evidence="1">Cytoplasmic vesicle membrane</location>
        <topology evidence="1">Multi-pass membrane protein</topology>
    </subcellularLocation>
    <subcellularLocation>
        <location evidence="2">Endoplasmic reticulum membrane</location>
        <topology evidence="2">Multi-pass membrane protein</topology>
    </subcellularLocation>
    <subcellularLocation>
        <location evidence="4">Golgi apparatus membrane</location>
        <topology evidence="4">Multi-pass membrane protein</topology>
    </subcellularLocation>
    <subcellularLocation>
        <location evidence="3">Preautophagosomal structure membrane</location>
        <topology evidence="3">Multi-pass membrane protein</topology>
    </subcellularLocation>
</comment>
<feature type="compositionally biased region" description="Polar residues" evidence="19">
    <location>
        <begin position="49"/>
        <end position="58"/>
    </location>
</feature>
<feature type="transmembrane region" description="Helical" evidence="20">
    <location>
        <begin position="670"/>
        <end position="692"/>
    </location>
</feature>
<feature type="compositionally biased region" description="Pro residues" evidence="19">
    <location>
        <begin position="1061"/>
        <end position="1070"/>
    </location>
</feature>
<dbReference type="Pfam" id="PF04109">
    <property type="entry name" value="ATG9"/>
    <property type="match status" value="1"/>
</dbReference>
<evidence type="ECO:0000256" key="6">
    <source>
        <dbReference type="ARBA" id="ARBA00018074"/>
    </source>
</evidence>
<feature type="transmembrane region" description="Helical" evidence="20">
    <location>
        <begin position="585"/>
        <end position="609"/>
    </location>
</feature>
<evidence type="ECO:0000256" key="9">
    <source>
        <dbReference type="ARBA" id="ARBA00022989"/>
    </source>
</evidence>
<feature type="transmembrane region" description="Helical" evidence="20">
    <location>
        <begin position="405"/>
        <end position="425"/>
    </location>
</feature>
<evidence type="ECO:0000256" key="7">
    <source>
        <dbReference type="ARBA" id="ARBA00022448"/>
    </source>
</evidence>
<dbReference type="GO" id="GO:0034045">
    <property type="term" value="C:phagophore assembly site membrane"/>
    <property type="evidence" value="ECO:0007669"/>
    <property type="project" value="UniProtKB-SubCell"/>
</dbReference>
<evidence type="ECO:0000256" key="5">
    <source>
        <dbReference type="ARBA" id="ARBA00006185"/>
    </source>
</evidence>
<dbReference type="GO" id="GO:0061709">
    <property type="term" value="P:reticulophagy"/>
    <property type="evidence" value="ECO:0007669"/>
    <property type="project" value="TreeGrafter"/>
</dbReference>
<comment type="caution">
    <text evidence="21">The sequence shown here is derived from an EMBL/GenBank/DDBJ whole genome shotgun (WGS) entry which is preliminary data.</text>
</comment>
<dbReference type="PANTHER" id="PTHR13038">
    <property type="entry name" value="APG9 AUTOPHAGY 9"/>
    <property type="match status" value="1"/>
</dbReference>
<gene>
    <name evidence="21" type="ORF">Rhopal_007191-T1</name>
</gene>
<evidence type="ECO:0000256" key="16">
    <source>
        <dbReference type="ARBA" id="ARBA00024615"/>
    </source>
</evidence>
<evidence type="ECO:0000256" key="10">
    <source>
        <dbReference type="ARBA" id="ARBA00023006"/>
    </source>
</evidence>
<evidence type="ECO:0000256" key="2">
    <source>
        <dbReference type="ARBA" id="ARBA00004477"/>
    </source>
</evidence>
<keyword evidence="9 20" id="KW-1133">Transmembrane helix</keyword>
<feature type="compositionally biased region" description="Low complexity" evidence="19">
    <location>
        <begin position="287"/>
        <end position="300"/>
    </location>
</feature>
<evidence type="ECO:0000256" key="18">
    <source>
        <dbReference type="ARBA" id="ARBA00024631"/>
    </source>
</evidence>
<dbReference type="PANTHER" id="PTHR13038:SF10">
    <property type="entry name" value="AUTOPHAGY-RELATED PROTEIN 9"/>
    <property type="match status" value="1"/>
</dbReference>
<protein>
    <recommendedName>
        <fullName evidence="6">Autophagy-related protein 9</fullName>
    </recommendedName>
</protein>
<dbReference type="GO" id="GO:0005789">
    <property type="term" value="C:endoplasmic reticulum membrane"/>
    <property type="evidence" value="ECO:0007669"/>
    <property type="project" value="UniProtKB-SubCell"/>
</dbReference>
<feature type="compositionally biased region" description="Low complexity" evidence="19">
    <location>
        <begin position="1047"/>
        <end position="1060"/>
    </location>
</feature>
<comment type="catalytic activity">
    <reaction evidence="18">
        <text>a 1,2-diacyl-sn-glycero-3-phosphocholine(in) = a 1,2-diacyl-sn-glycero-3-phosphocholine(out)</text>
        <dbReference type="Rhea" id="RHEA:38571"/>
        <dbReference type="ChEBI" id="CHEBI:57643"/>
    </reaction>
</comment>
<keyword evidence="8 20" id="KW-0812">Transmembrane</keyword>
<dbReference type="Proteomes" id="UP001342314">
    <property type="component" value="Unassembled WGS sequence"/>
</dbReference>
<proteinExistence type="inferred from homology"/>
<reference evidence="21 22" key="1">
    <citation type="submission" date="2021-12" db="EMBL/GenBank/DDBJ databases">
        <title>High titer production of polyol ester of fatty acids by Rhodotorula paludigena BS15 towards product separation-free biomass refinery.</title>
        <authorList>
            <person name="Mano J."/>
            <person name="Ono H."/>
            <person name="Tanaka T."/>
            <person name="Naito K."/>
            <person name="Sushida H."/>
            <person name="Ike M."/>
            <person name="Tokuyasu K."/>
            <person name="Kitaoka M."/>
        </authorList>
    </citation>
    <scope>NUCLEOTIDE SEQUENCE [LARGE SCALE GENOMIC DNA]</scope>
    <source>
        <strain evidence="21 22">BS15</strain>
    </source>
</reference>
<evidence type="ECO:0000256" key="20">
    <source>
        <dbReference type="SAM" id="Phobius"/>
    </source>
</evidence>
<sequence>MALPQRLGDALSIFLPARSVYADLDNPPDEPDGPFVDDPADERTPPRLSESSVYTASGESRLADDDPFAPVSPAVLSPAPVTRALGAETPRSSSSPHRHDTAHAAAVEPFAPEIDTRDPFQPDPIHVSPGRSQSRSPDLTPTSSVYAPSHATPQPQLASQAGRSPPSSVTSSRRTRSGLGASRSIGNRSLMGLLGGTRYDGPGFPFGGVGVGEEEEDEDAQAAGPRRTPPTDDLRSLAATLPPPPSALSASSHDDTEEEEDAPPDFTARIPLVSSTHPSSRRRAIRASHPATSAAPSSRGSSRRRGGPAGGILGGRSWAAGMNAKERALWRWVNVADLDGFLQQVYLYYAGKGIWAIGLERTLNLLTVGWVIGFSTFLVGCIDYPRLWDSHKLSDVVISRCTSRMSGFTLLLFITFAAFYAWRVVRFGMGVRKLWEMHEFYTELLEVPEGDIQTIPWHTVVTRLSALRATHPSALSSRSKPGAATERLDAHDVANRIMREENYLIALFNKDLLDISLPLPAFLRSTVGRVTGKKRFGKSMLTQTLEWNLSFCLLGFLFGHDGQVRRAFLSERNKGELVEALRRRFILMGLINAIFAPFIVLYLLFYSFFRYFEEYHKNPSSIGSRHFTPLARWKFREFNELPHHFQQRLALVHPLADQYINHYPKAKTVLLSRFVAFLAGSFAAVLILFSLIDPDAFLHFEITPGRTVLFYIGVFGTILAVARGMVPDENRVVDPEELMRAIVEHTHYMPADWKDKLHSTEVHVAFGKLFQMKVALFVQELLSVLITPFVLWYTLPSCAGPVVDFFREFTVHVDGLGYVCSFAVFDFKRHGDPKFGAPVQPQEEHGRDQRWRSTEGKMEKSFLTFAASNPAWVPRDQTQSLFLSKMTEAPSHAGGVGASHHLLHPAPLGASFHHHHSRHASRFHGTSRLALAEEEPDNEAQDGAAVRADKARLYDRAFQQSALLGHAGPSSAGTAGHVRSQDFAHGSGAGGAGGARKARDEVIDEESALDGDVFVAPTEAQPFGLPSDDDDDEHVDMGLFSSDTKGASEAQPAASSSSLYPAPPPPPAFAPPEHSDDKHAAAPPGYVAPPPNSSYAQKRPDAPQYAALHLAQSDRIRLIGFSLDCNHVVQTNLKRSGWGAEAVPARRLLCHILAALASVGWHLAVSVDLSKKGYDKDTLLFRTGPPIQRYFFSVTFNEADKVRIIDPPNEEVKQAFIQATWPRGIQLEKEKEFGCYQLKLRGYPWLTSVGAEVNHSRLLACRILGALDACGFELEGSVDMSTGGGDNGSMDLDSWFFASKM</sequence>
<feature type="transmembrane region" description="Helical" evidence="20">
    <location>
        <begin position="774"/>
        <end position="795"/>
    </location>
</feature>
<evidence type="ECO:0000313" key="21">
    <source>
        <dbReference type="EMBL" id="GJN94117.1"/>
    </source>
</evidence>
<dbReference type="GO" id="GO:0030659">
    <property type="term" value="C:cytoplasmic vesicle membrane"/>
    <property type="evidence" value="ECO:0007669"/>
    <property type="project" value="UniProtKB-SubCell"/>
</dbReference>
<evidence type="ECO:0000256" key="11">
    <source>
        <dbReference type="ARBA" id="ARBA00023034"/>
    </source>
</evidence>
<keyword evidence="10" id="KW-0072">Autophagy</keyword>
<dbReference type="GO" id="GO:0034727">
    <property type="term" value="P:piecemeal microautophagy of the nucleus"/>
    <property type="evidence" value="ECO:0007669"/>
    <property type="project" value="TreeGrafter"/>
</dbReference>
<dbReference type="GO" id="GO:0000139">
    <property type="term" value="C:Golgi membrane"/>
    <property type="evidence" value="ECO:0007669"/>
    <property type="project" value="UniProtKB-SubCell"/>
</dbReference>
<evidence type="ECO:0000256" key="12">
    <source>
        <dbReference type="ARBA" id="ARBA00023055"/>
    </source>
</evidence>
<keyword evidence="12" id="KW-0445">Lipid transport</keyword>
<comment type="similarity">
    <text evidence="5">Belongs to the ATG9 family.</text>
</comment>
<feature type="compositionally biased region" description="Low complexity" evidence="19">
    <location>
        <begin position="68"/>
        <end position="81"/>
    </location>
</feature>
<evidence type="ECO:0000256" key="1">
    <source>
        <dbReference type="ARBA" id="ARBA00004439"/>
    </source>
</evidence>
<feature type="transmembrane region" description="Helical" evidence="20">
    <location>
        <begin position="362"/>
        <end position="385"/>
    </location>
</feature>
<dbReference type="GO" id="GO:0034497">
    <property type="term" value="P:protein localization to phagophore assembly site"/>
    <property type="evidence" value="ECO:0007669"/>
    <property type="project" value="TreeGrafter"/>
</dbReference>
<dbReference type="GO" id="GO:0006869">
    <property type="term" value="P:lipid transport"/>
    <property type="evidence" value="ECO:0007669"/>
    <property type="project" value="UniProtKB-KW"/>
</dbReference>
<evidence type="ECO:0000256" key="14">
    <source>
        <dbReference type="ARBA" id="ARBA00023329"/>
    </source>
</evidence>
<evidence type="ECO:0000313" key="22">
    <source>
        <dbReference type="Proteomes" id="UP001342314"/>
    </source>
</evidence>
<feature type="transmembrane region" description="Helical" evidence="20">
    <location>
        <begin position="708"/>
        <end position="726"/>
    </location>
</feature>
<dbReference type="EMBL" id="BQKY01000016">
    <property type="protein sequence ID" value="GJN94117.1"/>
    <property type="molecule type" value="Genomic_DNA"/>
</dbReference>
<evidence type="ECO:0000256" key="15">
    <source>
        <dbReference type="ARBA" id="ARBA00024479"/>
    </source>
</evidence>
<comment type="catalytic activity">
    <reaction evidence="17">
        <text>a 1,2-diacyl-sn-glycero-3-phospho-(1D-myo-inositol-3-phosphate)(in) = a 1,2-diacyl-sn-glycero-3-phospho-(1D-myo-inositol-3-phosphate)(out)</text>
        <dbReference type="Rhea" id="RHEA:67920"/>
        <dbReference type="ChEBI" id="CHEBI:58088"/>
    </reaction>
</comment>
<evidence type="ECO:0000256" key="13">
    <source>
        <dbReference type="ARBA" id="ARBA00023136"/>
    </source>
</evidence>
<feature type="compositionally biased region" description="Low complexity" evidence="19">
    <location>
        <begin position="161"/>
        <end position="184"/>
    </location>
</feature>
<evidence type="ECO:0000256" key="3">
    <source>
        <dbReference type="ARBA" id="ARBA00004511"/>
    </source>
</evidence>
<keyword evidence="11" id="KW-0333">Golgi apparatus</keyword>
<organism evidence="21 22">
    <name type="scientific">Rhodotorula paludigena</name>
    <dbReference type="NCBI Taxonomy" id="86838"/>
    <lineage>
        <taxon>Eukaryota</taxon>
        <taxon>Fungi</taxon>
        <taxon>Dikarya</taxon>
        <taxon>Basidiomycota</taxon>
        <taxon>Pucciniomycotina</taxon>
        <taxon>Microbotryomycetes</taxon>
        <taxon>Sporidiobolales</taxon>
        <taxon>Sporidiobolaceae</taxon>
        <taxon>Rhodotorula</taxon>
    </lineage>
</organism>
<keyword evidence="13 20" id="KW-0472">Membrane</keyword>
<comment type="catalytic activity">
    <reaction evidence="15">
        <text>a 1,2-diacyl-sn-glycero-3-phospho-L-serine(in) = a 1,2-diacyl-sn-glycero-3-phospho-L-serine(out)</text>
        <dbReference type="Rhea" id="RHEA:38663"/>
        <dbReference type="ChEBI" id="CHEBI:57262"/>
    </reaction>
</comment>
<dbReference type="GO" id="GO:0005776">
    <property type="term" value="C:autophagosome"/>
    <property type="evidence" value="ECO:0007669"/>
    <property type="project" value="TreeGrafter"/>
</dbReference>
<evidence type="ECO:0000256" key="4">
    <source>
        <dbReference type="ARBA" id="ARBA00004653"/>
    </source>
</evidence>
<dbReference type="GO" id="GO:0000422">
    <property type="term" value="P:autophagy of mitochondrion"/>
    <property type="evidence" value="ECO:0007669"/>
    <property type="project" value="TreeGrafter"/>
</dbReference>
<comment type="catalytic activity">
    <reaction evidence="16">
        <text>a 1,2-diacyl-sn-glycero-3-phosphoethanolamine(in) = a 1,2-diacyl-sn-glycero-3-phosphoethanolamine(out)</text>
        <dbReference type="Rhea" id="RHEA:38895"/>
        <dbReference type="ChEBI" id="CHEBI:64612"/>
    </reaction>
</comment>
<keyword evidence="22" id="KW-1185">Reference proteome</keyword>